<dbReference type="InterPro" id="IPR050482">
    <property type="entry name" value="Sensor_HK_TwoCompSys"/>
</dbReference>
<organism evidence="12 13">
    <name type="scientific">Anaerobutyricum soehngenii</name>
    <dbReference type="NCBI Taxonomy" id="105843"/>
    <lineage>
        <taxon>Bacteria</taxon>
        <taxon>Bacillati</taxon>
        <taxon>Bacillota</taxon>
        <taxon>Clostridia</taxon>
        <taxon>Lachnospirales</taxon>
        <taxon>Lachnospiraceae</taxon>
        <taxon>Anaerobutyricum</taxon>
    </lineage>
</organism>
<keyword evidence="6 12" id="KW-0418">Kinase</keyword>
<feature type="transmembrane region" description="Helical" evidence="10">
    <location>
        <begin position="73"/>
        <end position="89"/>
    </location>
</feature>
<feature type="transmembrane region" description="Helical" evidence="10">
    <location>
        <begin position="122"/>
        <end position="138"/>
    </location>
</feature>
<evidence type="ECO:0000259" key="11">
    <source>
        <dbReference type="SMART" id="SM00387"/>
    </source>
</evidence>
<proteinExistence type="predicted"/>
<dbReference type="Pfam" id="PF02518">
    <property type="entry name" value="HATPase_c"/>
    <property type="match status" value="1"/>
</dbReference>
<evidence type="ECO:0000256" key="10">
    <source>
        <dbReference type="SAM" id="Phobius"/>
    </source>
</evidence>
<gene>
    <name evidence="12" type="ORF">FYJ25_06180</name>
</gene>
<dbReference type="GO" id="GO:0016020">
    <property type="term" value="C:membrane"/>
    <property type="evidence" value="ECO:0007669"/>
    <property type="project" value="InterPro"/>
</dbReference>
<keyword evidence="10" id="KW-0472">Membrane</keyword>
<comment type="catalytic activity">
    <reaction evidence="1">
        <text>ATP + protein L-histidine = ADP + protein N-phospho-L-histidine.</text>
        <dbReference type="EC" id="2.7.13.3"/>
    </reaction>
</comment>
<comment type="caution">
    <text evidence="12">The sequence shown here is derived from an EMBL/GenBank/DDBJ whole genome shotgun (WGS) entry which is preliminary data.</text>
</comment>
<keyword evidence="8" id="KW-0902">Two-component regulatory system</keyword>
<keyword evidence="10" id="KW-1133">Transmembrane helix</keyword>
<evidence type="ECO:0000256" key="3">
    <source>
        <dbReference type="ARBA" id="ARBA00022553"/>
    </source>
</evidence>
<dbReference type="InterPro" id="IPR011712">
    <property type="entry name" value="Sig_transdc_His_kin_sub3_dim/P"/>
</dbReference>
<keyword evidence="9" id="KW-0175">Coiled coil</keyword>
<evidence type="ECO:0000256" key="7">
    <source>
        <dbReference type="ARBA" id="ARBA00022840"/>
    </source>
</evidence>
<evidence type="ECO:0000256" key="1">
    <source>
        <dbReference type="ARBA" id="ARBA00000085"/>
    </source>
</evidence>
<evidence type="ECO:0000313" key="12">
    <source>
        <dbReference type="EMBL" id="MSU81958.1"/>
    </source>
</evidence>
<dbReference type="InterPro" id="IPR003594">
    <property type="entry name" value="HATPase_dom"/>
</dbReference>
<evidence type="ECO:0000256" key="6">
    <source>
        <dbReference type="ARBA" id="ARBA00022777"/>
    </source>
</evidence>
<sequence length="461" mass="53648">MAVKGGSGGMEKRKENARYLNQCFTMMVLLNCIIVLFLAFTIVLTQYRVAAAQEAQQFIETLKVMPERPEQKIIMVVFSLCFLCGIIYYKRRNEEEGKEKVLLWNVFEIIFLIFVLKELDMTYNGVIFLIVADMLTYVEDRKNKLIFLFISFLCYMVCSYNLVTMFIPLNSFETWVAFYDGETESLFLGVKTICEILNMILFLVYIVILMMKDRRERERIQLLNAQLQKANEQLHEFAQEKELMGETKERNRLAREIHDTLGHILTGISVGIDAVLVLMDIAPDKAKEQLEGIGDTARRGLQDVRRSVRKLKPDALERMSLNNAIHQMIEDMSKVTNTKIYFVSYMEELKFEADEEEVIYRIIQESTTNAIRHGKATEIWIRISEKEEELTIIISDNGCGCEDIKEGFGLKHIRERVELLNGEVNYQGLIGFTMIAKIPIRNKIMIEQDTKTQTEERKEYD</sequence>
<dbReference type="GO" id="GO:0000155">
    <property type="term" value="F:phosphorelay sensor kinase activity"/>
    <property type="evidence" value="ECO:0007669"/>
    <property type="project" value="InterPro"/>
</dbReference>
<dbReference type="CDD" id="cd16917">
    <property type="entry name" value="HATPase_UhpB-NarQ-NarX-like"/>
    <property type="match status" value="1"/>
</dbReference>
<keyword evidence="5" id="KW-0547">Nucleotide-binding</keyword>
<dbReference type="EC" id="2.7.13.3" evidence="2"/>
<keyword evidence="4" id="KW-0808">Transferase</keyword>
<dbReference type="Proteomes" id="UP000433359">
    <property type="component" value="Unassembled WGS sequence"/>
</dbReference>
<dbReference type="PANTHER" id="PTHR24421:SF10">
    <property type="entry name" value="NITRATE_NITRITE SENSOR PROTEIN NARQ"/>
    <property type="match status" value="1"/>
</dbReference>
<evidence type="ECO:0000256" key="2">
    <source>
        <dbReference type="ARBA" id="ARBA00012438"/>
    </source>
</evidence>
<feature type="transmembrane region" description="Helical" evidence="10">
    <location>
        <begin position="20"/>
        <end position="44"/>
    </location>
</feature>
<accession>A0A6N7YG41</accession>
<dbReference type="SMART" id="SM00387">
    <property type="entry name" value="HATPase_c"/>
    <property type="match status" value="1"/>
</dbReference>
<dbReference type="Gene3D" id="1.20.5.1930">
    <property type="match status" value="1"/>
</dbReference>
<dbReference type="GO" id="GO:0005524">
    <property type="term" value="F:ATP binding"/>
    <property type="evidence" value="ECO:0007669"/>
    <property type="project" value="UniProtKB-KW"/>
</dbReference>
<protein>
    <recommendedName>
        <fullName evidence="2">histidine kinase</fullName>
        <ecNumber evidence="2">2.7.13.3</ecNumber>
    </recommendedName>
</protein>
<dbReference type="EMBL" id="VULP01000009">
    <property type="protein sequence ID" value="MSU81958.1"/>
    <property type="molecule type" value="Genomic_DNA"/>
</dbReference>
<keyword evidence="10" id="KW-0812">Transmembrane</keyword>
<evidence type="ECO:0000313" key="13">
    <source>
        <dbReference type="Proteomes" id="UP000433359"/>
    </source>
</evidence>
<keyword evidence="7" id="KW-0067">ATP-binding</keyword>
<feature type="transmembrane region" description="Helical" evidence="10">
    <location>
        <begin position="101"/>
        <end position="116"/>
    </location>
</feature>
<dbReference type="PANTHER" id="PTHR24421">
    <property type="entry name" value="NITRATE/NITRITE SENSOR PROTEIN NARX-RELATED"/>
    <property type="match status" value="1"/>
</dbReference>
<dbReference type="Gene3D" id="3.30.565.10">
    <property type="entry name" value="Histidine kinase-like ATPase, C-terminal domain"/>
    <property type="match status" value="1"/>
</dbReference>
<evidence type="ECO:0000256" key="9">
    <source>
        <dbReference type="SAM" id="Coils"/>
    </source>
</evidence>
<dbReference type="AlphaFoldDB" id="A0A6N7YG41"/>
<feature type="coiled-coil region" evidence="9">
    <location>
        <begin position="213"/>
        <end position="247"/>
    </location>
</feature>
<dbReference type="SUPFAM" id="SSF55874">
    <property type="entry name" value="ATPase domain of HSP90 chaperone/DNA topoisomerase II/histidine kinase"/>
    <property type="match status" value="1"/>
</dbReference>
<feature type="transmembrane region" description="Helical" evidence="10">
    <location>
        <begin position="145"/>
        <end position="167"/>
    </location>
</feature>
<keyword evidence="3" id="KW-0597">Phosphoprotein</keyword>
<feature type="domain" description="Histidine kinase/HSP90-like ATPase" evidence="11">
    <location>
        <begin position="354"/>
        <end position="442"/>
    </location>
</feature>
<evidence type="ECO:0000256" key="4">
    <source>
        <dbReference type="ARBA" id="ARBA00022679"/>
    </source>
</evidence>
<evidence type="ECO:0000256" key="5">
    <source>
        <dbReference type="ARBA" id="ARBA00022741"/>
    </source>
</evidence>
<dbReference type="InterPro" id="IPR036890">
    <property type="entry name" value="HATPase_C_sf"/>
</dbReference>
<dbReference type="Pfam" id="PF07730">
    <property type="entry name" value="HisKA_3"/>
    <property type="match status" value="1"/>
</dbReference>
<reference evidence="12 13" key="1">
    <citation type="submission" date="2019-08" db="EMBL/GenBank/DDBJ databases">
        <title>In-depth cultivation of the pig gut microbiome towards novel bacterial diversity and tailored functional studies.</title>
        <authorList>
            <person name="Wylensek D."/>
            <person name="Hitch T.C.A."/>
            <person name="Clavel T."/>
        </authorList>
    </citation>
    <scope>NUCLEOTIDE SEQUENCE [LARGE SCALE GENOMIC DNA]</scope>
    <source>
        <strain evidence="12 13">BSM-383-APC-4H</strain>
    </source>
</reference>
<dbReference type="GO" id="GO:0046983">
    <property type="term" value="F:protein dimerization activity"/>
    <property type="evidence" value="ECO:0007669"/>
    <property type="project" value="InterPro"/>
</dbReference>
<name>A0A6N7YG41_9FIRM</name>
<feature type="transmembrane region" description="Helical" evidence="10">
    <location>
        <begin position="187"/>
        <end position="211"/>
    </location>
</feature>
<evidence type="ECO:0000256" key="8">
    <source>
        <dbReference type="ARBA" id="ARBA00023012"/>
    </source>
</evidence>